<evidence type="ECO:0000313" key="2">
    <source>
        <dbReference type="Proteomes" id="UP001277972"/>
    </source>
</evidence>
<gene>
    <name evidence="1" type="ORF">SH601_05035</name>
</gene>
<accession>A0ACC6M365</accession>
<evidence type="ECO:0000313" key="1">
    <source>
        <dbReference type="EMBL" id="MDX8045348.1"/>
    </source>
</evidence>
<dbReference type="Proteomes" id="UP001277972">
    <property type="component" value="Unassembled WGS sequence"/>
</dbReference>
<comment type="caution">
    <text evidence="1">The sequence shown here is derived from an EMBL/GenBank/DDBJ whole genome shotgun (WGS) entry which is preliminary data.</text>
</comment>
<name>A0ACC6M365_9BACI</name>
<reference evidence="1" key="1">
    <citation type="submission" date="2023-11" db="EMBL/GenBank/DDBJ databases">
        <title>Gracilibacillus pellucida a moderately halophilic bacterium isolated from saline soil in Xinjiang province.</title>
        <authorList>
            <person name="Zhang Z."/>
            <person name="Tan F."/>
            <person name="Wang Y."/>
            <person name="Xia M."/>
        </authorList>
    </citation>
    <scope>NUCLEOTIDE SEQUENCE</scope>
    <source>
        <strain evidence="1">S3-1-1</strain>
    </source>
</reference>
<proteinExistence type="predicted"/>
<keyword evidence="2" id="KW-1185">Reference proteome</keyword>
<sequence length="404" mass="43727">MNLFQLASKNIFHKKILSLLTILSVAIGTALIVFILLAEDGIESGAAKGYGPYELVIGAEGSGTQLALNTFYHIGAPTGNILHEAYEELLESDSVEEAYPITKGDNYNGFQIVGTPSGYLSTRYPDAVLQEGALYQDSGEVVLGANVAKEQGLNIGDEFVGSHGVVAGAHHDDHHDDHHQEFIYEVVGILPQLHTPDDKAIFTTLDYAWLVHQDEGHEDEGGHDDKEITAIVVKPKGLIELQSLKQQFDEMTGAQAVYSSKAIADVLNIVDVGAKVIKFITVASILISAISIMLSLSASAAERKKDIGLLRLIGKSRFYVLGEMIVEGQLLTIIGVVFGLLLGHVGSYILSDFIFAYAGIQISPWTPIFSEIYIIIGAFLIGTLSSILPALRSYKVQPLELFKS</sequence>
<organism evidence="1 2">
    <name type="scientific">Gracilibacillus pellucidus</name>
    <dbReference type="NCBI Taxonomy" id="3095368"/>
    <lineage>
        <taxon>Bacteria</taxon>
        <taxon>Bacillati</taxon>
        <taxon>Bacillota</taxon>
        <taxon>Bacilli</taxon>
        <taxon>Bacillales</taxon>
        <taxon>Bacillaceae</taxon>
        <taxon>Gracilibacillus</taxon>
    </lineage>
</organism>
<dbReference type="EMBL" id="JAWZSR010000002">
    <property type="protein sequence ID" value="MDX8045348.1"/>
    <property type="molecule type" value="Genomic_DNA"/>
</dbReference>
<protein>
    <submittedName>
        <fullName evidence="1">FtsX-like permease family protein</fullName>
    </submittedName>
</protein>